<feature type="non-terminal residue" evidence="2">
    <location>
        <position position="117"/>
    </location>
</feature>
<evidence type="ECO:0000313" key="3">
    <source>
        <dbReference type="Proteomes" id="UP001153148"/>
    </source>
</evidence>
<reference evidence="2" key="1">
    <citation type="submission" date="2021-03" db="EMBL/GenBank/DDBJ databases">
        <authorList>
            <person name="Tran Van P."/>
        </authorList>
    </citation>
    <scope>NUCLEOTIDE SEQUENCE</scope>
</reference>
<keyword evidence="3" id="KW-1185">Reference proteome</keyword>
<protein>
    <recommendedName>
        <fullName evidence="4">Secreted protein</fullName>
    </recommendedName>
</protein>
<name>A0ABN7PI93_TIMPD</name>
<dbReference type="EMBL" id="CAJPIN010069370">
    <property type="protein sequence ID" value="CAG2067463.1"/>
    <property type="molecule type" value="Genomic_DNA"/>
</dbReference>
<evidence type="ECO:0000313" key="2">
    <source>
        <dbReference type="EMBL" id="CAG2067463.1"/>
    </source>
</evidence>
<accession>A0ABN7PI93</accession>
<evidence type="ECO:0008006" key="4">
    <source>
        <dbReference type="Google" id="ProtNLM"/>
    </source>
</evidence>
<comment type="caution">
    <text evidence="2">The sequence shown here is derived from an EMBL/GenBank/DDBJ whole genome shotgun (WGS) entry which is preliminary data.</text>
</comment>
<gene>
    <name evidence="2" type="ORF">TPAB3V08_LOCUS14406</name>
</gene>
<keyword evidence="1" id="KW-0732">Signal</keyword>
<sequence>IFGVIVFLLEITWAITLFLQVCIRCASGEFHHTPDDYVSTGVHQVSCIIHLMIVFLQVCIRCASSELHSTPDDYVSTDVHQVWIRCVSGELNPTPDDCVSKVCIRCGSESKCSFEVH</sequence>
<evidence type="ECO:0000256" key="1">
    <source>
        <dbReference type="SAM" id="SignalP"/>
    </source>
</evidence>
<feature type="signal peptide" evidence="1">
    <location>
        <begin position="1"/>
        <end position="28"/>
    </location>
</feature>
<dbReference type="Proteomes" id="UP001153148">
    <property type="component" value="Unassembled WGS sequence"/>
</dbReference>
<feature type="non-terminal residue" evidence="2">
    <location>
        <position position="1"/>
    </location>
</feature>
<organism evidence="2 3">
    <name type="scientific">Timema podura</name>
    <name type="common">Walking stick</name>
    <dbReference type="NCBI Taxonomy" id="61482"/>
    <lineage>
        <taxon>Eukaryota</taxon>
        <taxon>Metazoa</taxon>
        <taxon>Ecdysozoa</taxon>
        <taxon>Arthropoda</taxon>
        <taxon>Hexapoda</taxon>
        <taxon>Insecta</taxon>
        <taxon>Pterygota</taxon>
        <taxon>Neoptera</taxon>
        <taxon>Polyneoptera</taxon>
        <taxon>Phasmatodea</taxon>
        <taxon>Timematodea</taxon>
        <taxon>Timematoidea</taxon>
        <taxon>Timematidae</taxon>
        <taxon>Timema</taxon>
    </lineage>
</organism>
<proteinExistence type="predicted"/>
<feature type="chain" id="PRO_5046765743" description="Secreted protein" evidence="1">
    <location>
        <begin position="29"/>
        <end position="117"/>
    </location>
</feature>